<organism evidence="5 6">
    <name type="scientific">Teichococcus vastitatis</name>
    <dbReference type="NCBI Taxonomy" id="2307076"/>
    <lineage>
        <taxon>Bacteria</taxon>
        <taxon>Pseudomonadati</taxon>
        <taxon>Pseudomonadota</taxon>
        <taxon>Alphaproteobacteria</taxon>
        <taxon>Acetobacterales</taxon>
        <taxon>Roseomonadaceae</taxon>
        <taxon>Roseomonas</taxon>
    </lineage>
</organism>
<comment type="caution">
    <text evidence="5">The sequence shown here is derived from an EMBL/GenBank/DDBJ whole genome shotgun (WGS) entry which is preliminary data.</text>
</comment>
<dbReference type="InterPro" id="IPR024185">
    <property type="entry name" value="FTHF_cligase-like_sf"/>
</dbReference>
<evidence type="ECO:0000256" key="2">
    <source>
        <dbReference type="ARBA" id="ARBA00022741"/>
    </source>
</evidence>
<keyword evidence="6" id="KW-1185">Reference proteome</keyword>
<keyword evidence="2 4" id="KW-0547">Nucleotide-binding</keyword>
<evidence type="ECO:0000313" key="5">
    <source>
        <dbReference type="EMBL" id="MCI0754042.1"/>
    </source>
</evidence>
<comment type="similarity">
    <text evidence="1 4">Belongs to the 5-formyltetrahydrofolate cyclo-ligase family.</text>
</comment>
<name>A0ABS9W430_9PROT</name>
<accession>A0ABS9W430</accession>
<keyword evidence="5" id="KW-0436">Ligase</keyword>
<keyword evidence="3 4" id="KW-0067">ATP-binding</keyword>
<evidence type="ECO:0000313" key="6">
    <source>
        <dbReference type="Proteomes" id="UP001201985"/>
    </source>
</evidence>
<dbReference type="PIRSF" id="PIRSF006806">
    <property type="entry name" value="FTHF_cligase"/>
    <property type="match status" value="1"/>
</dbReference>
<dbReference type="EC" id="6.3.3.2" evidence="4"/>
<reference evidence="5 6" key="1">
    <citation type="submission" date="2022-03" db="EMBL/GenBank/DDBJ databases">
        <title>Complete genome analysis of Roseomonas KG 17.1 : a prolific producer of plant growth promoters.</title>
        <authorList>
            <person name="Saadouli I."/>
            <person name="Najjari A."/>
            <person name="Mosbah A."/>
            <person name="Ouzari H.I."/>
        </authorList>
    </citation>
    <scope>NUCLEOTIDE SEQUENCE [LARGE SCALE GENOMIC DNA]</scope>
    <source>
        <strain evidence="5 6">KG17-1</strain>
    </source>
</reference>
<comment type="catalytic activity">
    <reaction evidence="4">
        <text>(6S)-5-formyl-5,6,7,8-tetrahydrofolate + ATP = (6R)-5,10-methenyltetrahydrofolate + ADP + phosphate</text>
        <dbReference type="Rhea" id="RHEA:10488"/>
        <dbReference type="ChEBI" id="CHEBI:30616"/>
        <dbReference type="ChEBI" id="CHEBI:43474"/>
        <dbReference type="ChEBI" id="CHEBI:57455"/>
        <dbReference type="ChEBI" id="CHEBI:57457"/>
        <dbReference type="ChEBI" id="CHEBI:456216"/>
        <dbReference type="EC" id="6.3.3.2"/>
    </reaction>
</comment>
<protein>
    <recommendedName>
        <fullName evidence="4">5-formyltetrahydrofolate cyclo-ligase</fullName>
        <ecNumber evidence="4">6.3.3.2</ecNumber>
    </recommendedName>
</protein>
<dbReference type="Proteomes" id="UP001201985">
    <property type="component" value="Unassembled WGS sequence"/>
</dbReference>
<dbReference type="GO" id="GO:0030272">
    <property type="term" value="F:5-formyltetrahydrofolate cyclo-ligase activity"/>
    <property type="evidence" value="ECO:0007669"/>
    <property type="project" value="UniProtKB-EC"/>
</dbReference>
<dbReference type="InterPro" id="IPR037171">
    <property type="entry name" value="NagB/RpiA_transferase-like"/>
</dbReference>
<dbReference type="PANTHER" id="PTHR23407">
    <property type="entry name" value="ATPASE INHIBITOR/5-FORMYLTETRAHYDROFOLATE CYCLO-LIGASE"/>
    <property type="match status" value="1"/>
</dbReference>
<keyword evidence="4" id="KW-0460">Magnesium</keyword>
<evidence type="ECO:0000256" key="3">
    <source>
        <dbReference type="ARBA" id="ARBA00022840"/>
    </source>
</evidence>
<comment type="cofactor">
    <cofactor evidence="4">
        <name>Mg(2+)</name>
        <dbReference type="ChEBI" id="CHEBI:18420"/>
    </cofactor>
</comment>
<proteinExistence type="inferred from homology"/>
<keyword evidence="4" id="KW-0479">Metal-binding</keyword>
<dbReference type="RefSeq" id="WP_241792881.1">
    <property type="nucleotide sequence ID" value="NZ_JALBUU010000004.1"/>
</dbReference>
<dbReference type="SUPFAM" id="SSF100950">
    <property type="entry name" value="NagB/RpiA/CoA transferase-like"/>
    <property type="match status" value="1"/>
</dbReference>
<dbReference type="Pfam" id="PF01812">
    <property type="entry name" value="5-FTHF_cyc-lig"/>
    <property type="match status" value="1"/>
</dbReference>
<evidence type="ECO:0000256" key="4">
    <source>
        <dbReference type="RuleBase" id="RU361279"/>
    </source>
</evidence>
<dbReference type="Gene3D" id="3.40.50.10420">
    <property type="entry name" value="NagB/RpiA/CoA transferase-like"/>
    <property type="match status" value="1"/>
</dbReference>
<dbReference type="EMBL" id="JALBUU010000004">
    <property type="protein sequence ID" value="MCI0754042.1"/>
    <property type="molecule type" value="Genomic_DNA"/>
</dbReference>
<evidence type="ECO:0000256" key="1">
    <source>
        <dbReference type="ARBA" id="ARBA00010638"/>
    </source>
</evidence>
<gene>
    <name evidence="5" type="ORF">MON41_09760</name>
</gene>
<sequence length="200" mass="20968">MAAPHSISNDVTSDPPELAAQKAAQRRVALARRAALVVPDAGEALARNLLAASIPPGALVGGFWPMGEEIDLRPVLQMLHCAGCRLALPVTPRRGFPVIFQRWAPGEALVAGRFGTSVPAAPGDPVRPDWLLVPLLAFDRRGFRLGYGGGYYDRTIAAWPGAVAIGIGYAGQEVPAVPVGPHDAPLSAIATEAGFISLKR</sequence>
<dbReference type="PANTHER" id="PTHR23407:SF1">
    <property type="entry name" value="5-FORMYLTETRAHYDROFOLATE CYCLO-LIGASE"/>
    <property type="match status" value="1"/>
</dbReference>
<dbReference type="InterPro" id="IPR002698">
    <property type="entry name" value="FTHF_cligase"/>
</dbReference>
<dbReference type="NCBIfam" id="TIGR02727">
    <property type="entry name" value="MTHFS_bact"/>
    <property type="match status" value="1"/>
</dbReference>